<sequence>MAVVQEMAFADLFEAAILEESMSLDSMDEASAASTSINLLSLGPKTSVGCGLTRQFSTGPDVSELHALEPVGLPDEAWQRLYERIAQQRGPAESCGSSQMLKKGNEDLLQIFMSGAPEPGSVQQVASYLGQSEGNGASSKLRGAATTCAGALAC</sequence>
<proteinExistence type="predicted"/>
<dbReference type="AlphaFoldDB" id="A0AAV1IKZ9"/>
<protein>
    <submittedName>
        <fullName evidence="1">Uncharacterized protein</fullName>
    </submittedName>
</protein>
<dbReference type="Proteomes" id="UP001314263">
    <property type="component" value="Unassembled WGS sequence"/>
</dbReference>
<gene>
    <name evidence="1" type="ORF">CVIRNUC_011235</name>
</gene>
<dbReference type="EMBL" id="CAUYUE010000018">
    <property type="protein sequence ID" value="CAK0788013.1"/>
    <property type="molecule type" value="Genomic_DNA"/>
</dbReference>
<evidence type="ECO:0000313" key="2">
    <source>
        <dbReference type="Proteomes" id="UP001314263"/>
    </source>
</evidence>
<comment type="caution">
    <text evidence="1">The sequence shown here is derived from an EMBL/GenBank/DDBJ whole genome shotgun (WGS) entry which is preliminary data.</text>
</comment>
<organism evidence="1 2">
    <name type="scientific">Coccomyxa viridis</name>
    <dbReference type="NCBI Taxonomy" id="1274662"/>
    <lineage>
        <taxon>Eukaryota</taxon>
        <taxon>Viridiplantae</taxon>
        <taxon>Chlorophyta</taxon>
        <taxon>core chlorophytes</taxon>
        <taxon>Trebouxiophyceae</taxon>
        <taxon>Trebouxiophyceae incertae sedis</taxon>
        <taxon>Coccomyxaceae</taxon>
        <taxon>Coccomyxa</taxon>
    </lineage>
</organism>
<name>A0AAV1IKZ9_9CHLO</name>
<evidence type="ECO:0000313" key="1">
    <source>
        <dbReference type="EMBL" id="CAK0788013.1"/>
    </source>
</evidence>
<keyword evidence="2" id="KW-1185">Reference proteome</keyword>
<accession>A0AAV1IKZ9</accession>
<reference evidence="1 2" key="1">
    <citation type="submission" date="2023-10" db="EMBL/GenBank/DDBJ databases">
        <authorList>
            <person name="Maclean D."/>
            <person name="Macfadyen A."/>
        </authorList>
    </citation>
    <scope>NUCLEOTIDE SEQUENCE [LARGE SCALE GENOMIC DNA]</scope>
</reference>